<dbReference type="Pfam" id="PF00462">
    <property type="entry name" value="Glutaredoxin"/>
    <property type="match status" value="3"/>
</dbReference>
<dbReference type="STRING" id="1202772.A0A1V9YIT1"/>
<dbReference type="GO" id="GO:0046872">
    <property type="term" value="F:metal ion binding"/>
    <property type="evidence" value="ECO:0007669"/>
    <property type="project" value="UniProtKB-KW"/>
</dbReference>
<feature type="domain" description="Glutaredoxin" evidence="4">
    <location>
        <begin position="262"/>
        <end position="325"/>
    </location>
</feature>
<dbReference type="PANTHER" id="PTHR10293:SF73">
    <property type="entry name" value="GLUTAREDOXIN-3"/>
    <property type="match status" value="1"/>
</dbReference>
<dbReference type="PROSITE" id="PS51354">
    <property type="entry name" value="GLUTAREDOXIN_2"/>
    <property type="match status" value="3"/>
</dbReference>
<accession>A0A1V9YIT1</accession>
<dbReference type="SUPFAM" id="SSF52833">
    <property type="entry name" value="Thioredoxin-like"/>
    <property type="match status" value="4"/>
</dbReference>
<dbReference type="InterPro" id="IPR002109">
    <property type="entry name" value="Glutaredoxin"/>
</dbReference>
<dbReference type="Gene3D" id="3.40.30.10">
    <property type="entry name" value="Glutaredoxin"/>
    <property type="match status" value="4"/>
</dbReference>
<dbReference type="FunFam" id="3.40.30.10:FF:000012">
    <property type="entry name" value="Monothiol glutaredoxin"/>
    <property type="match status" value="3"/>
</dbReference>
<evidence type="ECO:0000313" key="6">
    <source>
        <dbReference type="Proteomes" id="UP000243579"/>
    </source>
</evidence>
<reference evidence="5 6" key="1">
    <citation type="journal article" date="2014" name="Genome Biol. Evol.">
        <title>The secreted proteins of Achlya hypogyna and Thraustotheca clavata identify the ancestral oomycete secretome and reveal gene acquisitions by horizontal gene transfer.</title>
        <authorList>
            <person name="Misner I."/>
            <person name="Blouin N."/>
            <person name="Leonard G."/>
            <person name="Richards T.A."/>
            <person name="Lane C.E."/>
        </authorList>
    </citation>
    <scope>NUCLEOTIDE SEQUENCE [LARGE SCALE GENOMIC DNA]</scope>
    <source>
        <strain evidence="5 6">ATCC 48635</strain>
    </source>
</reference>
<dbReference type="AlphaFoldDB" id="A0A1V9YIT1"/>
<keyword evidence="6" id="KW-1185">Reference proteome</keyword>
<name>A0A1V9YIT1_ACHHY</name>
<dbReference type="GO" id="GO:0005829">
    <property type="term" value="C:cytosol"/>
    <property type="evidence" value="ECO:0007669"/>
    <property type="project" value="TreeGrafter"/>
</dbReference>
<feature type="domain" description="Glutaredoxin" evidence="4">
    <location>
        <begin position="368"/>
        <end position="432"/>
    </location>
</feature>
<evidence type="ECO:0000313" key="5">
    <source>
        <dbReference type="EMBL" id="OQR85610.1"/>
    </source>
</evidence>
<organism evidence="5 6">
    <name type="scientific">Achlya hypogyna</name>
    <name type="common">Oomycete</name>
    <name type="synonym">Protoachlya hypogyna</name>
    <dbReference type="NCBI Taxonomy" id="1202772"/>
    <lineage>
        <taxon>Eukaryota</taxon>
        <taxon>Sar</taxon>
        <taxon>Stramenopiles</taxon>
        <taxon>Oomycota</taxon>
        <taxon>Saprolegniomycetes</taxon>
        <taxon>Saprolegniales</taxon>
        <taxon>Achlyaceae</taxon>
        <taxon>Achlya</taxon>
    </lineage>
</organism>
<dbReference type="GO" id="GO:0051536">
    <property type="term" value="F:iron-sulfur cluster binding"/>
    <property type="evidence" value="ECO:0007669"/>
    <property type="project" value="UniProtKB-KW"/>
</dbReference>
<dbReference type="EMBL" id="JNBR01001648">
    <property type="protein sequence ID" value="OQR85610.1"/>
    <property type="molecule type" value="Genomic_DNA"/>
</dbReference>
<comment type="caution">
    <text evidence="5">The sequence shown here is derived from an EMBL/GenBank/DDBJ whole genome shotgun (WGS) entry which is preliminary data.</text>
</comment>
<evidence type="ECO:0000256" key="2">
    <source>
        <dbReference type="ARBA" id="ARBA00023004"/>
    </source>
</evidence>
<evidence type="ECO:0000256" key="1">
    <source>
        <dbReference type="ARBA" id="ARBA00022723"/>
    </source>
</evidence>
<keyword evidence="2" id="KW-0408">Iron</keyword>
<dbReference type="CDD" id="cd03028">
    <property type="entry name" value="GRX_PICOT_like"/>
    <property type="match status" value="3"/>
</dbReference>
<proteinExistence type="predicted"/>
<evidence type="ECO:0000256" key="3">
    <source>
        <dbReference type="ARBA" id="ARBA00023014"/>
    </source>
</evidence>
<keyword evidence="3" id="KW-0411">Iron-sulfur</keyword>
<dbReference type="InterPro" id="IPR033658">
    <property type="entry name" value="GRX_PICOT-like"/>
</dbReference>
<sequence length="452" mass="49666">MQQVVEVTSEAQWKTLAGAAKTYIMFFYANNVSLPSSQQAAGDWLSTASVLFTQLAALHPRLAFVKIDAEAVPALSTQFSLSVVPTFIVSFGSKVLERIEGMKVAELAQAIDRASKRHAEATPLELAPVVVDDALRSRLEKLTSASPVMVFMKGNPNEPKCGFSRKLIELLKAENIECGTFDILQDETGLKQFSDWPTFPQVYVNGSLVGGLDILLEMKEEGNLAEQLGVTPVSEEVLTATLEEAEKALFASLTELVQSAPVLLFMKGSPSEPKCGFSRKTIELLRANSIPFSTFDILTDDTVRQGLKKMSNWPTYPQLYVHGALVGGLDILTEMAEEGDLADQLGVAKKEPRLNTPDFAALTTRAPVMIFIKGTPSAPKCGFSRQLVETLNEHKFTYEHFDILSDDKVRQGLKKYSNWPTYPQVYIKGELIGGLDIITQLKEDGELDALKP</sequence>
<gene>
    <name evidence="5" type="ORF">ACHHYP_11645</name>
</gene>
<keyword evidence="1" id="KW-0479">Metal-binding</keyword>
<protein>
    <submittedName>
        <fullName evidence="5">Glutaredoxin</fullName>
    </submittedName>
</protein>
<dbReference type="InterPro" id="IPR036249">
    <property type="entry name" value="Thioredoxin-like_sf"/>
</dbReference>
<dbReference type="PANTHER" id="PTHR10293">
    <property type="entry name" value="GLUTAREDOXIN FAMILY MEMBER"/>
    <property type="match status" value="1"/>
</dbReference>
<dbReference type="GO" id="GO:0006879">
    <property type="term" value="P:intracellular iron ion homeostasis"/>
    <property type="evidence" value="ECO:0007669"/>
    <property type="project" value="TreeGrafter"/>
</dbReference>
<dbReference type="GO" id="GO:0005634">
    <property type="term" value="C:nucleus"/>
    <property type="evidence" value="ECO:0007669"/>
    <property type="project" value="TreeGrafter"/>
</dbReference>
<dbReference type="Proteomes" id="UP000243579">
    <property type="component" value="Unassembled WGS sequence"/>
</dbReference>
<dbReference type="OrthoDB" id="415696at2759"/>
<feature type="domain" description="Glutaredoxin" evidence="4">
    <location>
        <begin position="148"/>
        <end position="209"/>
    </location>
</feature>
<evidence type="ECO:0000259" key="4">
    <source>
        <dbReference type="Pfam" id="PF00462"/>
    </source>
</evidence>
<dbReference type="InterPro" id="IPR004480">
    <property type="entry name" value="Monothiol_GRX-rel"/>
</dbReference>